<feature type="transmembrane region" description="Helical" evidence="1">
    <location>
        <begin position="64"/>
        <end position="85"/>
    </location>
</feature>
<dbReference type="Proteomes" id="UP001143747">
    <property type="component" value="Unassembled WGS sequence"/>
</dbReference>
<proteinExistence type="predicted"/>
<evidence type="ECO:0000313" key="2">
    <source>
        <dbReference type="EMBL" id="MDE4907167.1"/>
    </source>
</evidence>
<keyword evidence="1" id="KW-0472">Membrane</keyword>
<organism evidence="2 3">
    <name type="scientific">Methanogenium marinum</name>
    <dbReference type="NCBI Taxonomy" id="348610"/>
    <lineage>
        <taxon>Archaea</taxon>
        <taxon>Methanobacteriati</taxon>
        <taxon>Methanobacteriota</taxon>
        <taxon>Stenosarchaea group</taxon>
        <taxon>Methanomicrobia</taxon>
        <taxon>Methanomicrobiales</taxon>
        <taxon>Methanomicrobiaceae</taxon>
        <taxon>Methanogenium</taxon>
    </lineage>
</organism>
<evidence type="ECO:0000313" key="3">
    <source>
        <dbReference type="Proteomes" id="UP001143747"/>
    </source>
</evidence>
<sequence length="88" mass="9454">MDFLTLILLNNIFVLIIGFILLVIAKITGLLSFIGGLFVLYGLIILFIMVPCDIFGFGSGCWEFLGGDFISGIIYLAFGAGLGLVSDL</sequence>
<name>A0A9Q4PY37_9EURY</name>
<keyword evidence="1" id="KW-0812">Transmembrane</keyword>
<dbReference type="EMBL" id="JAKELO010000002">
    <property type="protein sequence ID" value="MDE4907167.1"/>
    <property type="molecule type" value="Genomic_DNA"/>
</dbReference>
<dbReference type="AlphaFoldDB" id="A0A9Q4PY37"/>
<accession>A0A9Q4PY37</accession>
<dbReference type="RefSeq" id="WP_274923831.1">
    <property type="nucleotide sequence ID" value="NZ_JAKELO010000002.1"/>
</dbReference>
<reference evidence="2" key="1">
    <citation type="submission" date="2022-01" db="EMBL/GenBank/DDBJ databases">
        <title>Draft genome of Methanogenium marinum DSM 15558.</title>
        <authorList>
            <person name="Chen S.-C."/>
            <person name="You Y.-T."/>
        </authorList>
    </citation>
    <scope>NUCLEOTIDE SEQUENCE</scope>
    <source>
        <strain evidence="2">DSM 15558</strain>
    </source>
</reference>
<comment type="caution">
    <text evidence="2">The sequence shown here is derived from an EMBL/GenBank/DDBJ whole genome shotgun (WGS) entry which is preliminary data.</text>
</comment>
<keyword evidence="1" id="KW-1133">Transmembrane helix</keyword>
<keyword evidence="3" id="KW-1185">Reference proteome</keyword>
<protein>
    <submittedName>
        <fullName evidence="2">Uncharacterized protein</fullName>
    </submittedName>
</protein>
<feature type="transmembrane region" description="Helical" evidence="1">
    <location>
        <begin position="37"/>
        <end position="58"/>
    </location>
</feature>
<evidence type="ECO:0000256" key="1">
    <source>
        <dbReference type="SAM" id="Phobius"/>
    </source>
</evidence>
<feature type="transmembrane region" description="Helical" evidence="1">
    <location>
        <begin position="6"/>
        <end position="25"/>
    </location>
</feature>
<gene>
    <name evidence="2" type="ORF">L0665_00800</name>
</gene>